<feature type="domain" description="DUF1736" evidence="15">
    <location>
        <begin position="300"/>
        <end position="371"/>
    </location>
</feature>
<dbReference type="Proteomes" id="UP000694888">
    <property type="component" value="Unplaced"/>
</dbReference>
<keyword evidence="11 14" id="KW-1133">Transmembrane helix</keyword>
<evidence type="ECO:0000256" key="9">
    <source>
        <dbReference type="ARBA" id="ARBA00022803"/>
    </source>
</evidence>
<feature type="transmembrane region" description="Helical" evidence="14">
    <location>
        <begin position="317"/>
        <end position="337"/>
    </location>
</feature>
<feature type="transmembrane region" description="Helical" evidence="14">
    <location>
        <begin position="434"/>
        <end position="451"/>
    </location>
</feature>
<dbReference type="Pfam" id="PF08409">
    <property type="entry name" value="TMTC_DUF1736"/>
    <property type="match status" value="1"/>
</dbReference>
<evidence type="ECO:0000256" key="14">
    <source>
        <dbReference type="SAM" id="Phobius"/>
    </source>
</evidence>
<dbReference type="PROSITE" id="PS50005">
    <property type="entry name" value="TPR"/>
    <property type="match status" value="3"/>
</dbReference>
<dbReference type="EC" id="2.4.1.109" evidence="5"/>
<dbReference type="InterPro" id="IPR019734">
    <property type="entry name" value="TPR_rpt"/>
</dbReference>
<proteinExistence type="inferred from homology"/>
<feature type="transmembrane region" description="Helical" evidence="14">
    <location>
        <begin position="463"/>
        <end position="481"/>
    </location>
</feature>
<keyword evidence="10" id="KW-0256">Endoplasmic reticulum</keyword>
<reference evidence="17" key="1">
    <citation type="submission" date="2025-08" db="UniProtKB">
        <authorList>
            <consortium name="RefSeq"/>
        </authorList>
    </citation>
    <scope>IDENTIFICATION</scope>
</reference>
<feature type="non-terminal residue" evidence="17">
    <location>
        <position position="683"/>
    </location>
</feature>
<dbReference type="Pfam" id="PF14559">
    <property type="entry name" value="TPR_19"/>
    <property type="match status" value="1"/>
</dbReference>
<keyword evidence="6" id="KW-0808">Transferase</keyword>
<dbReference type="SUPFAM" id="SSF48452">
    <property type="entry name" value="TPR-like"/>
    <property type="match status" value="1"/>
</dbReference>
<feature type="repeat" description="TPR" evidence="13">
    <location>
        <begin position="602"/>
        <end position="635"/>
    </location>
</feature>
<accession>A0ABM1A9B7</accession>
<evidence type="ECO:0000256" key="4">
    <source>
        <dbReference type="ARBA" id="ARBA00007882"/>
    </source>
</evidence>
<organism evidence="16 17">
    <name type="scientific">Aplysia californica</name>
    <name type="common">California sea hare</name>
    <dbReference type="NCBI Taxonomy" id="6500"/>
    <lineage>
        <taxon>Eukaryota</taxon>
        <taxon>Metazoa</taxon>
        <taxon>Spiralia</taxon>
        <taxon>Lophotrochozoa</taxon>
        <taxon>Mollusca</taxon>
        <taxon>Gastropoda</taxon>
        <taxon>Heterobranchia</taxon>
        <taxon>Euthyneura</taxon>
        <taxon>Tectipleura</taxon>
        <taxon>Aplysiida</taxon>
        <taxon>Aplysioidea</taxon>
        <taxon>Aplysiidae</taxon>
        <taxon>Aplysia</taxon>
    </lineage>
</organism>
<gene>
    <name evidence="17" type="primary">LOC101864018</name>
</gene>
<protein>
    <recommendedName>
        <fullName evidence="5">dolichyl-phosphate-mannose--protein mannosyltransferase</fullName>
        <ecNumber evidence="5">2.4.1.109</ecNumber>
    </recommendedName>
</protein>
<dbReference type="InterPro" id="IPR013618">
    <property type="entry name" value="TMTC_DUF1736"/>
</dbReference>
<evidence type="ECO:0000313" key="17">
    <source>
        <dbReference type="RefSeq" id="XP_012943290.2"/>
    </source>
</evidence>
<dbReference type="InterPro" id="IPR011990">
    <property type="entry name" value="TPR-like_helical_dom_sf"/>
</dbReference>
<dbReference type="Gene3D" id="1.25.40.10">
    <property type="entry name" value="Tetratricopeptide repeat domain"/>
    <property type="match status" value="2"/>
</dbReference>
<evidence type="ECO:0000256" key="3">
    <source>
        <dbReference type="ARBA" id="ARBA00004922"/>
    </source>
</evidence>
<dbReference type="GeneID" id="101864018"/>
<evidence type="ECO:0000256" key="1">
    <source>
        <dbReference type="ARBA" id="ARBA00004141"/>
    </source>
</evidence>
<feature type="repeat" description="TPR" evidence="13">
    <location>
        <begin position="636"/>
        <end position="669"/>
    </location>
</feature>
<evidence type="ECO:0000313" key="16">
    <source>
        <dbReference type="Proteomes" id="UP000694888"/>
    </source>
</evidence>
<keyword evidence="9 13" id="KW-0802">TPR repeat</keyword>
<evidence type="ECO:0000259" key="15">
    <source>
        <dbReference type="Pfam" id="PF08409"/>
    </source>
</evidence>
<dbReference type="PANTHER" id="PTHR44809:SF1">
    <property type="entry name" value="PROTEIN O-MANNOSYL-TRANSFERASE TMTC1"/>
    <property type="match status" value="1"/>
</dbReference>
<name>A0ABM1A9B7_APLCA</name>
<evidence type="ECO:0000256" key="5">
    <source>
        <dbReference type="ARBA" id="ARBA00012839"/>
    </source>
</evidence>
<keyword evidence="8" id="KW-0677">Repeat</keyword>
<feature type="transmembrane region" description="Helical" evidence="14">
    <location>
        <begin position="276"/>
        <end position="297"/>
    </location>
</feature>
<dbReference type="SMART" id="SM00028">
    <property type="entry name" value="TPR"/>
    <property type="match status" value="5"/>
</dbReference>
<evidence type="ECO:0000256" key="12">
    <source>
        <dbReference type="ARBA" id="ARBA00023136"/>
    </source>
</evidence>
<feature type="transmembrane region" description="Helical" evidence="14">
    <location>
        <begin position="31"/>
        <end position="52"/>
    </location>
</feature>
<comment type="similarity">
    <text evidence="4">Belongs to the TMTC family.</text>
</comment>
<dbReference type="RefSeq" id="XP_012943290.2">
    <property type="nucleotide sequence ID" value="XM_013087836.2"/>
</dbReference>
<dbReference type="InterPro" id="IPR052943">
    <property type="entry name" value="TMTC_O-mannosyl-trnsfr"/>
</dbReference>
<comment type="pathway">
    <text evidence="3">Protein modification; protein glycosylation.</text>
</comment>
<evidence type="ECO:0000256" key="11">
    <source>
        <dbReference type="ARBA" id="ARBA00022989"/>
    </source>
</evidence>
<evidence type="ECO:0000256" key="13">
    <source>
        <dbReference type="PROSITE-ProRule" id="PRU00339"/>
    </source>
</evidence>
<comment type="subcellular location">
    <subcellularLocation>
        <location evidence="2">Endoplasmic reticulum</location>
    </subcellularLocation>
    <subcellularLocation>
        <location evidence="1">Membrane</location>
        <topology evidence="1">Multi-pass membrane protein</topology>
    </subcellularLocation>
</comment>
<keyword evidence="16" id="KW-1185">Reference proteome</keyword>
<sequence>MKCEAFQRQMMCNKMTKAKSKKSNALEDENYAFFTYSLPLILACLCYLNGYAGDFVHDDVFAIKNNKDVTGETFILDLFKNDFWGRRMNDSNSHKSYRPLTTLSFRLDFHLSGGDPQWFHLVNIVLHLCVTCLLTRVCLRVLRCCQMSTLMSVCLFAVHPVHVEAVTGIVGRADLLAALVFLLAFSLYASCVRPPDSPGRDINDNCLVTDAPGLTPAWPHTGILVTSLGLSVVATLCKETGASVLGVCLIYDVIAHRRQILVAFKKGTLSANLFPCLTRCFSLCLTAGALVLFRLWMNNFESPNFLEEDNPASFSPSFVTRALTLTYLLPFNLWLLLCPAHLSYDWQGGSIPLLESVTDSRNLVTLTFCVGAVCLARKCWRDLWENCEEDEDETCQNGGGCSVTVPLATCLLVVPFIPASNLFVRVGFVVAERILYTPSMGFCVLVGVGVVRLCGRYPQVKPHLLTGFMLLLLALGARTCTRNPVWQSRRSLFWSGLRTLPLNAKVHYNCANYLKDSGNITVAIEHYRMAIKLNPHHASYYNNLGTILSNKTEAELLFLQALKLRPDHKLAMVNLGNLYLEQEDQRGMSFLQQALDRDPDYVEALLSLGKAMLDSGQYRQAGDYIRRVLTLRPDLPEAHTYYGALHHKTGEFEKAVSEYQTAFTLNTHSTLAMKNAAVSLRRL</sequence>
<evidence type="ECO:0000256" key="8">
    <source>
        <dbReference type="ARBA" id="ARBA00022737"/>
    </source>
</evidence>
<evidence type="ECO:0000256" key="2">
    <source>
        <dbReference type="ARBA" id="ARBA00004240"/>
    </source>
</evidence>
<dbReference type="PANTHER" id="PTHR44809">
    <property type="match status" value="1"/>
</dbReference>
<feature type="repeat" description="TPR" evidence="13">
    <location>
        <begin position="504"/>
        <end position="537"/>
    </location>
</feature>
<evidence type="ECO:0000256" key="6">
    <source>
        <dbReference type="ARBA" id="ARBA00022679"/>
    </source>
</evidence>
<dbReference type="Pfam" id="PF13181">
    <property type="entry name" value="TPR_8"/>
    <property type="match status" value="1"/>
</dbReference>
<feature type="transmembrane region" description="Helical" evidence="14">
    <location>
        <begin position="118"/>
        <end position="138"/>
    </location>
</feature>
<evidence type="ECO:0000256" key="7">
    <source>
        <dbReference type="ARBA" id="ARBA00022692"/>
    </source>
</evidence>
<keyword evidence="7 14" id="KW-0812">Transmembrane</keyword>
<evidence type="ECO:0000256" key="10">
    <source>
        <dbReference type="ARBA" id="ARBA00022824"/>
    </source>
</evidence>
<keyword evidence="12 14" id="KW-0472">Membrane</keyword>